<dbReference type="EMBL" id="CAJEWN010000633">
    <property type="protein sequence ID" value="CAD2187316.1"/>
    <property type="molecule type" value="Genomic_DNA"/>
</dbReference>
<name>A0A6V7WK01_MELEN</name>
<dbReference type="AlphaFoldDB" id="A0A6V7WK01"/>
<proteinExistence type="predicted"/>
<protein>
    <submittedName>
        <fullName evidence="1">Uncharacterized protein</fullName>
    </submittedName>
</protein>
<dbReference type="Proteomes" id="UP000580250">
    <property type="component" value="Unassembled WGS sequence"/>
</dbReference>
<evidence type="ECO:0000313" key="1">
    <source>
        <dbReference type="EMBL" id="CAD2187316.1"/>
    </source>
</evidence>
<gene>
    <name evidence="1" type="ORF">MENT_LOCUS39893</name>
</gene>
<sequence length="249" mass="28658">MNSAIIIDISENGASLDDDKQKCKKDVNDVKKNYNDDIVRFYHDSKNPSPLSIQLQKENAKNHEINILRKLSKNFLSGYDKHNAIYALTLFVKRRLLIVNSSNVSEKITYPNCIKNVLYEAVLEITIPIAKIRSKKYCAESRTSNDAELSVALIVLEELFKFDIIKEASIELYCRGRKKFLNPALSLSKGMRFLLEDRTDNTFLSKMNKLEILYSKSSINCNDTSIILSNEKFVKNYPQNSQLEEIIKF</sequence>
<comment type="caution">
    <text evidence="1">The sequence shown here is derived from an EMBL/GenBank/DDBJ whole genome shotgun (WGS) entry which is preliminary data.</text>
</comment>
<accession>A0A6V7WK01</accession>
<dbReference type="OrthoDB" id="5896997at2759"/>
<organism evidence="1 2">
    <name type="scientific">Meloidogyne enterolobii</name>
    <name type="common">Root-knot nematode worm</name>
    <name type="synonym">Meloidogyne mayaguensis</name>
    <dbReference type="NCBI Taxonomy" id="390850"/>
    <lineage>
        <taxon>Eukaryota</taxon>
        <taxon>Metazoa</taxon>
        <taxon>Ecdysozoa</taxon>
        <taxon>Nematoda</taxon>
        <taxon>Chromadorea</taxon>
        <taxon>Rhabditida</taxon>
        <taxon>Tylenchina</taxon>
        <taxon>Tylenchomorpha</taxon>
        <taxon>Tylenchoidea</taxon>
        <taxon>Meloidogynidae</taxon>
        <taxon>Meloidogyninae</taxon>
        <taxon>Meloidogyne</taxon>
    </lineage>
</organism>
<reference evidence="1 2" key="1">
    <citation type="submission" date="2020-08" db="EMBL/GenBank/DDBJ databases">
        <authorList>
            <person name="Koutsovoulos G."/>
            <person name="Danchin GJ E."/>
        </authorList>
    </citation>
    <scope>NUCLEOTIDE SEQUENCE [LARGE SCALE GENOMIC DNA]</scope>
</reference>
<evidence type="ECO:0000313" key="2">
    <source>
        <dbReference type="Proteomes" id="UP000580250"/>
    </source>
</evidence>